<dbReference type="InterPro" id="IPR015915">
    <property type="entry name" value="Kelch-typ_b-propeller"/>
</dbReference>
<evidence type="ECO:0000256" key="3">
    <source>
        <dbReference type="SAM" id="Coils"/>
    </source>
</evidence>
<dbReference type="InterPro" id="IPR000219">
    <property type="entry name" value="DH_dom"/>
</dbReference>
<dbReference type="InterPro" id="IPR035899">
    <property type="entry name" value="DBL_dom_sf"/>
</dbReference>
<evidence type="ECO:0000256" key="4">
    <source>
        <dbReference type="SAM" id="MobiDB-lite"/>
    </source>
</evidence>
<dbReference type="AlphaFoldDB" id="A0AAV7YNG2"/>
<name>A0AAV7YNG2_9EUKA</name>
<dbReference type="InterPro" id="IPR052124">
    <property type="entry name" value="Rab9_kelch_effector"/>
</dbReference>
<feature type="compositionally biased region" description="Basic residues" evidence="4">
    <location>
        <begin position="1199"/>
        <end position="1218"/>
    </location>
</feature>
<organism evidence="7 8">
    <name type="scientific">Anaeramoeba flamelloides</name>
    <dbReference type="NCBI Taxonomy" id="1746091"/>
    <lineage>
        <taxon>Eukaryota</taxon>
        <taxon>Metamonada</taxon>
        <taxon>Anaeramoebidae</taxon>
        <taxon>Anaeramoeba</taxon>
    </lineage>
</organism>
<dbReference type="SUPFAM" id="SSF48065">
    <property type="entry name" value="DBL homology domain (DH-domain)"/>
    <property type="match status" value="1"/>
</dbReference>
<feature type="compositionally biased region" description="Polar residues" evidence="4">
    <location>
        <begin position="1154"/>
        <end position="1179"/>
    </location>
</feature>
<dbReference type="EMBL" id="JANTQA010000048">
    <property type="protein sequence ID" value="KAJ3431333.1"/>
    <property type="molecule type" value="Genomic_DNA"/>
</dbReference>
<feature type="compositionally biased region" description="Basic and acidic residues" evidence="4">
    <location>
        <begin position="1020"/>
        <end position="1030"/>
    </location>
</feature>
<keyword evidence="2" id="KW-0677">Repeat</keyword>
<dbReference type="InterPro" id="IPR001849">
    <property type="entry name" value="PH_domain"/>
</dbReference>
<evidence type="ECO:0000256" key="1">
    <source>
        <dbReference type="ARBA" id="ARBA00022441"/>
    </source>
</evidence>
<feature type="domain" description="DH" evidence="5">
    <location>
        <begin position="403"/>
        <end position="519"/>
    </location>
</feature>
<feature type="region of interest" description="Disordered" evidence="4">
    <location>
        <begin position="1146"/>
        <end position="1218"/>
    </location>
</feature>
<keyword evidence="3" id="KW-0175">Coiled coil</keyword>
<feature type="compositionally biased region" description="Basic and acidic residues" evidence="4">
    <location>
        <begin position="952"/>
        <end position="969"/>
    </location>
</feature>
<dbReference type="PANTHER" id="PTHR46647:SF1">
    <property type="entry name" value="RAB9 EFFECTOR PROTEIN WITH KELCH MOTIFS"/>
    <property type="match status" value="1"/>
</dbReference>
<feature type="region of interest" description="Disordered" evidence="4">
    <location>
        <begin position="922"/>
        <end position="1030"/>
    </location>
</feature>
<dbReference type="Gene3D" id="2.120.10.80">
    <property type="entry name" value="Kelch-type beta propeller"/>
    <property type="match status" value="2"/>
</dbReference>
<dbReference type="PROSITE" id="PS50010">
    <property type="entry name" value="DH_2"/>
    <property type="match status" value="1"/>
</dbReference>
<dbReference type="Gene3D" id="2.30.29.30">
    <property type="entry name" value="Pleckstrin-homology domain (PH domain)/Phosphotyrosine-binding domain (PTB)"/>
    <property type="match status" value="1"/>
</dbReference>
<dbReference type="PANTHER" id="PTHR46647">
    <property type="entry name" value="RAB9 EFFECTOR PROTEIN WITH KELCH MOTIFS"/>
    <property type="match status" value="1"/>
</dbReference>
<gene>
    <name evidence="7" type="ORF">M0812_03011</name>
</gene>
<reference evidence="7" key="1">
    <citation type="submission" date="2022-08" db="EMBL/GenBank/DDBJ databases">
        <title>Novel sulphate-reducing endosymbionts in the free-living metamonad Anaeramoeba.</title>
        <authorList>
            <person name="Jerlstrom-Hultqvist J."/>
            <person name="Cepicka I."/>
            <person name="Gallot-Lavallee L."/>
            <person name="Salas-Leiva D."/>
            <person name="Curtis B.A."/>
            <person name="Zahonova K."/>
            <person name="Pipaliya S."/>
            <person name="Dacks J."/>
            <person name="Roger A.J."/>
        </authorList>
    </citation>
    <scope>NUCLEOTIDE SEQUENCE</scope>
    <source>
        <strain evidence="7">Busselton2</strain>
    </source>
</reference>
<feature type="compositionally biased region" description="Basic and acidic residues" evidence="4">
    <location>
        <begin position="1078"/>
        <end position="1088"/>
    </location>
</feature>
<feature type="coiled-coil region" evidence="3">
    <location>
        <begin position="117"/>
        <end position="144"/>
    </location>
</feature>
<evidence type="ECO:0000313" key="8">
    <source>
        <dbReference type="Proteomes" id="UP001146793"/>
    </source>
</evidence>
<sequence length="1218" mass="142804">MFADDLILLMKGSLIEINFQLQKIFKIIKDFGMNPNDDKTKKTLIPKEIIYLGIWLDKKTLLKFNLDKVKANFKKLIYKTEAKIDPVRIKIYKRRFKLIQKLKILHYDELINYLPFRKKESENINWYSKNLKQLENELENFRIKNLENSPSWKVQEYLKIVQINNNINKQQRYLKWKGSTSILKLRNFTNYLNRYSYVMNKNKSKLCELYQILKKTEYDLWWMEITDELIEIEAEFYFFDYCYSEEFNEQSYKWILPSNKKKVTLYSYIDDDCAILNTTTSYQFNTFYDEHYKYFVHKVENGFVGRYKNCMKERAIRTIYMGYCVNVSPCGTCGGTSVQYSLDKKKEYLQEFIYKYDPSCGGKIYNSNKKKLDACDPNGNVCRLHDLPDELHDTNATFSKPLKRRFLINEIIETEKSYIEQLLHLIHGIIKCMRSTHSERDEFQKVLEKLKSVAEHVNKNKSVTDNFRKLMSIQIKIKNSDELLEIKSGRSLILEQSLIEKDHPNPEKSWGILFSDIFVYATKLGKEKFVALEIFPINTTVIKNYDSLSGVSNDFDLKTHNRTLHFHCNSSREKTMWLSSFESIHKENEKRKRAVLPETRWIHKKTIGELPPPINWPQGCIYNDSFYMFGGKEEGFDEDILNDKLYLLEIKKWKWSIVKNNKKNLPCARFGHSMSIIDDIIYLFGGTNGKMRFDDLHLYLISDNVWKNNPETYGDPPTKRSGHSASVIENQIWIFGGRSEKGNFLNDLYCFDTDTYTWYNIEMDGLRPRPRAWHTGNFIDDQLIIFGGGSFSKTFNDVWVYSLTGENWYEADVKGKQPEPRYAHSSVLLKNCLWLIGGVAAFEKVVELTILDMDSASWNYVNESGDIPKVNSRQVSCLLDPKDEQVLVFGGELKGNYSNDVHIFTPNISKVVLNLEDLNLENKSQNKSPQPNEIEKDNEKENNSDDNSTENENLKNDLKKFLEKNTEMKKNKKQKNISDNSNSNTNTNTNNDRNNNSNKSTDSTPPKKEKGNGSTKNNNKRIEEEINNEEEKRNKVKLFYSKKVLPIIPLVHSKSTPVIASQNQNPYFDQTSSTNKDNSGEGNKDENELKLKIEKTNKNLEIFDKMISKNEKMQNLPKVTYRAERSYTVRRPPKKKNLDVDLKKKRLSTKRSNKNQLLNWKNQSESKITKTQSTDDSILTTAKKKKKAQRIKSLIFWKSPKKNNKKKAKNKKAKNKKK</sequence>
<dbReference type="Proteomes" id="UP001146793">
    <property type="component" value="Unassembled WGS sequence"/>
</dbReference>
<feature type="compositionally biased region" description="Polar residues" evidence="4">
    <location>
        <begin position="1061"/>
        <end position="1077"/>
    </location>
</feature>
<dbReference type="SMART" id="SM00233">
    <property type="entry name" value="PH"/>
    <property type="match status" value="1"/>
</dbReference>
<dbReference type="InterPro" id="IPR000477">
    <property type="entry name" value="RT_dom"/>
</dbReference>
<dbReference type="Pfam" id="PF24681">
    <property type="entry name" value="Kelch_KLHDC2_KLHL20_DRC7"/>
    <property type="match status" value="1"/>
</dbReference>
<dbReference type="SUPFAM" id="SSF50965">
    <property type="entry name" value="Galactose oxidase, central domain"/>
    <property type="match status" value="1"/>
</dbReference>
<evidence type="ECO:0000313" key="7">
    <source>
        <dbReference type="EMBL" id="KAJ3431333.1"/>
    </source>
</evidence>
<dbReference type="InterPro" id="IPR011043">
    <property type="entry name" value="Gal_Oxase/kelch_b-propeller"/>
</dbReference>
<comment type="caution">
    <text evidence="7">The sequence shown here is derived from an EMBL/GenBank/DDBJ whole genome shotgun (WGS) entry which is preliminary data.</text>
</comment>
<keyword evidence="1" id="KW-0880">Kelch repeat</keyword>
<evidence type="ECO:0000259" key="5">
    <source>
        <dbReference type="PROSITE" id="PS50010"/>
    </source>
</evidence>
<dbReference type="GO" id="GO:0005085">
    <property type="term" value="F:guanyl-nucleotide exchange factor activity"/>
    <property type="evidence" value="ECO:0007669"/>
    <property type="project" value="InterPro"/>
</dbReference>
<dbReference type="Gene3D" id="1.20.900.10">
    <property type="entry name" value="Dbl homology (DH) domain"/>
    <property type="match status" value="1"/>
</dbReference>
<dbReference type="InterPro" id="IPR006652">
    <property type="entry name" value="Kelch_1"/>
</dbReference>
<dbReference type="PROSITE" id="PS50878">
    <property type="entry name" value="RT_POL"/>
    <property type="match status" value="1"/>
</dbReference>
<feature type="domain" description="Reverse transcriptase" evidence="6">
    <location>
        <begin position="1"/>
        <end position="56"/>
    </location>
</feature>
<protein>
    <submittedName>
        <fullName evidence="7">Kelch repeat domain</fullName>
    </submittedName>
</protein>
<evidence type="ECO:0000256" key="2">
    <source>
        <dbReference type="ARBA" id="ARBA00022737"/>
    </source>
</evidence>
<dbReference type="SUPFAM" id="SSF50729">
    <property type="entry name" value="PH domain-like"/>
    <property type="match status" value="1"/>
</dbReference>
<feature type="compositionally biased region" description="Low complexity" evidence="4">
    <location>
        <begin position="977"/>
        <end position="1004"/>
    </location>
</feature>
<feature type="compositionally biased region" description="Basic and acidic residues" evidence="4">
    <location>
        <begin position="933"/>
        <end position="943"/>
    </location>
</feature>
<dbReference type="SMART" id="SM00612">
    <property type="entry name" value="Kelch"/>
    <property type="match status" value="3"/>
</dbReference>
<dbReference type="Pfam" id="PF00169">
    <property type="entry name" value="PH"/>
    <property type="match status" value="1"/>
</dbReference>
<dbReference type="InterPro" id="IPR011993">
    <property type="entry name" value="PH-like_dom_sf"/>
</dbReference>
<accession>A0AAV7YNG2</accession>
<evidence type="ECO:0000259" key="6">
    <source>
        <dbReference type="PROSITE" id="PS50878"/>
    </source>
</evidence>
<proteinExistence type="predicted"/>
<feature type="region of interest" description="Disordered" evidence="4">
    <location>
        <begin position="1061"/>
        <end position="1088"/>
    </location>
</feature>